<proteinExistence type="predicted"/>
<name>A0A165RK57_9AGAM</name>
<dbReference type="GO" id="GO:0046872">
    <property type="term" value="F:metal ion binding"/>
    <property type="evidence" value="ECO:0007669"/>
    <property type="project" value="UniProtKB-KW"/>
</dbReference>
<dbReference type="STRING" id="1314782.A0A165RK57"/>
<evidence type="ECO:0000313" key="4">
    <source>
        <dbReference type="EMBL" id="KZT23927.1"/>
    </source>
</evidence>
<accession>A0A165RK57</accession>
<dbReference type="InterPro" id="IPR027806">
    <property type="entry name" value="HARBI1_dom"/>
</dbReference>
<dbReference type="AlphaFoldDB" id="A0A165RK57"/>
<sequence>MSTSREPNCILSAWPDKFRENLHVSPHTFNKIVAALEKDPQQVAITLYQFGHDGNSASLQQVANWSGVAKGTVGIEKEAVKCWVKSHSCQAWHDGWCLVNGTLVPLFEWPYWFRESYFDWKSNYSLNVQIISLPNLQIIDFGYGYTGSTHDSTTWEATSIVQEHESVFEDDEFIWADSAYPVYKAWVGAPYKQPE</sequence>
<dbReference type="OrthoDB" id="3246760at2759"/>
<dbReference type="EMBL" id="KV425581">
    <property type="protein sequence ID" value="KZT23927.1"/>
    <property type="molecule type" value="Genomic_DNA"/>
</dbReference>
<keyword evidence="2" id="KW-0479">Metal-binding</keyword>
<comment type="cofactor">
    <cofactor evidence="1">
        <name>a divalent metal cation</name>
        <dbReference type="ChEBI" id="CHEBI:60240"/>
    </cofactor>
</comment>
<evidence type="ECO:0000259" key="3">
    <source>
        <dbReference type="Pfam" id="PF13359"/>
    </source>
</evidence>
<dbReference type="Pfam" id="PF13359">
    <property type="entry name" value="DDE_Tnp_4"/>
    <property type="match status" value="1"/>
</dbReference>
<dbReference type="Proteomes" id="UP000076761">
    <property type="component" value="Unassembled WGS sequence"/>
</dbReference>
<evidence type="ECO:0000313" key="5">
    <source>
        <dbReference type="Proteomes" id="UP000076761"/>
    </source>
</evidence>
<organism evidence="4 5">
    <name type="scientific">Neolentinus lepideus HHB14362 ss-1</name>
    <dbReference type="NCBI Taxonomy" id="1314782"/>
    <lineage>
        <taxon>Eukaryota</taxon>
        <taxon>Fungi</taxon>
        <taxon>Dikarya</taxon>
        <taxon>Basidiomycota</taxon>
        <taxon>Agaricomycotina</taxon>
        <taxon>Agaricomycetes</taxon>
        <taxon>Gloeophyllales</taxon>
        <taxon>Gloeophyllaceae</taxon>
        <taxon>Neolentinus</taxon>
    </lineage>
</organism>
<protein>
    <recommendedName>
        <fullName evidence="3">DDE Tnp4 domain-containing protein</fullName>
    </recommendedName>
</protein>
<evidence type="ECO:0000256" key="1">
    <source>
        <dbReference type="ARBA" id="ARBA00001968"/>
    </source>
</evidence>
<feature type="domain" description="DDE Tnp4" evidence="3">
    <location>
        <begin position="113"/>
        <end position="193"/>
    </location>
</feature>
<reference evidence="4 5" key="1">
    <citation type="journal article" date="2016" name="Mol. Biol. Evol.">
        <title>Comparative Genomics of Early-Diverging Mushroom-Forming Fungi Provides Insights into the Origins of Lignocellulose Decay Capabilities.</title>
        <authorList>
            <person name="Nagy L.G."/>
            <person name="Riley R."/>
            <person name="Tritt A."/>
            <person name="Adam C."/>
            <person name="Daum C."/>
            <person name="Floudas D."/>
            <person name="Sun H."/>
            <person name="Yadav J.S."/>
            <person name="Pangilinan J."/>
            <person name="Larsson K.H."/>
            <person name="Matsuura K."/>
            <person name="Barry K."/>
            <person name="Labutti K."/>
            <person name="Kuo R."/>
            <person name="Ohm R.A."/>
            <person name="Bhattacharya S.S."/>
            <person name="Shirouzu T."/>
            <person name="Yoshinaga Y."/>
            <person name="Martin F.M."/>
            <person name="Grigoriev I.V."/>
            <person name="Hibbett D.S."/>
        </authorList>
    </citation>
    <scope>NUCLEOTIDE SEQUENCE [LARGE SCALE GENOMIC DNA]</scope>
    <source>
        <strain evidence="4 5">HHB14362 ss-1</strain>
    </source>
</reference>
<keyword evidence="5" id="KW-1185">Reference proteome</keyword>
<evidence type="ECO:0000256" key="2">
    <source>
        <dbReference type="ARBA" id="ARBA00022723"/>
    </source>
</evidence>
<dbReference type="InParanoid" id="A0A165RK57"/>
<gene>
    <name evidence="4" type="ORF">NEOLEDRAFT_1157052</name>
</gene>